<dbReference type="PANTHER" id="PTHR31987:SF1">
    <property type="entry name" value="GLUTAMINASE A"/>
    <property type="match status" value="1"/>
</dbReference>
<dbReference type="AlphaFoldDB" id="A0A839GCX8"/>
<dbReference type="SUPFAM" id="SSF48208">
    <property type="entry name" value="Six-hairpin glycosidases"/>
    <property type="match status" value="1"/>
</dbReference>
<reference evidence="4 5" key="1">
    <citation type="submission" date="2020-08" db="EMBL/GenBank/DDBJ databases">
        <title>Genomic Encyclopedia of Type Strains, Phase IV (KMG-IV): sequencing the most valuable type-strain genomes for metagenomic binning, comparative biology and taxonomic classification.</title>
        <authorList>
            <person name="Goeker M."/>
        </authorList>
    </citation>
    <scope>NUCLEOTIDE SEQUENCE [LARGE SCALE GENOMIC DNA]</scope>
    <source>
        <strain evidence="4 5">DSM 29854</strain>
    </source>
</reference>
<name>A0A839GCX8_9BACT</name>
<evidence type="ECO:0000313" key="5">
    <source>
        <dbReference type="Proteomes" id="UP000563094"/>
    </source>
</evidence>
<dbReference type="InterPro" id="IPR008928">
    <property type="entry name" value="6-hairpin_glycosidase_sf"/>
</dbReference>
<evidence type="ECO:0000259" key="1">
    <source>
        <dbReference type="Pfam" id="PF16334"/>
    </source>
</evidence>
<evidence type="ECO:0008006" key="6">
    <source>
        <dbReference type="Google" id="ProtNLM"/>
    </source>
</evidence>
<dbReference type="Gene3D" id="2.60.120.260">
    <property type="entry name" value="Galactose-binding domain-like"/>
    <property type="match status" value="1"/>
</dbReference>
<dbReference type="SUPFAM" id="SSF49785">
    <property type="entry name" value="Galactose-binding domain-like"/>
    <property type="match status" value="1"/>
</dbReference>
<dbReference type="InterPro" id="IPR032514">
    <property type="entry name" value="GtaA_central"/>
</dbReference>
<dbReference type="GO" id="GO:0005975">
    <property type="term" value="P:carbohydrate metabolic process"/>
    <property type="evidence" value="ECO:0007669"/>
    <property type="project" value="InterPro"/>
</dbReference>
<dbReference type="Pfam" id="PF16335">
    <property type="entry name" value="GtaA_6_Hairpin"/>
    <property type="match status" value="1"/>
</dbReference>
<accession>A0A839GCX8</accession>
<dbReference type="InterPro" id="IPR032515">
    <property type="entry name" value="DUF4964"/>
</dbReference>
<dbReference type="InterPro" id="IPR052743">
    <property type="entry name" value="Glutaminase_GtaA"/>
</dbReference>
<dbReference type="PANTHER" id="PTHR31987">
    <property type="entry name" value="GLUTAMINASE A-RELATED"/>
    <property type="match status" value="1"/>
</dbReference>
<dbReference type="Pfam" id="PF17168">
    <property type="entry name" value="DUF5127"/>
    <property type="match status" value="1"/>
</dbReference>
<feature type="domain" description="Glutaminase A central" evidence="2">
    <location>
        <begin position="448"/>
        <end position="794"/>
    </location>
</feature>
<keyword evidence="5" id="KW-1185">Reference proteome</keyword>
<dbReference type="InterPro" id="IPR008979">
    <property type="entry name" value="Galactose-bd-like_sf"/>
</dbReference>
<feature type="domain" description="DUF4964" evidence="1">
    <location>
        <begin position="1"/>
        <end position="50"/>
    </location>
</feature>
<feature type="domain" description="Glutaminase A N-terminal" evidence="3">
    <location>
        <begin position="219"/>
        <end position="441"/>
    </location>
</feature>
<gene>
    <name evidence="4" type="ORF">FHS90_001470</name>
</gene>
<sequence length="808" mass="89867">MITHDPFLSLWSTTDELAASATRHWTYRDQPLLGFLRVNGKTYRFLGKEAQEGFRAVLPTSDEMAYTARFTETAPPADWHTPSFNDSGWKTGQAPFGDNEKQPRTLWSSKDLWVRRAFTLEEAPKEHLFLKISHSRQVEVYLNGERIYQSDKGASDFQYIPITGAARKKIKKGAHILAVHATGADEGRWLEVGLVTSKNRKTEADILPARQQEVTVTATQTKYTFTCGPVALKVTFTSPLLLHDLHLVARPISYVSFEATSTTGDAHNATIYFGASSALAVNTPDQEVTALAYTAQNLGVLKAGTTQQPVLQKDGDDQRIDWGHVYVAVPQIPKATIGVSKGAEALSQFTHGQPLQSGQLTGQNLMLNAFLPLGNVGKTPAKAFVLVGYDDVESVQFFGQNLKPWWKEKPGTNIELELAQAAREYQTILQQCGAFDQKLYEEAKAAGGETYANLCVLGYRQSIAAHKLVKSPQNELLFLSKENFSGAAMNTVDVTYPSAPLFLLYNPELLKGMLNGIFYYSESGKWTKPFPAHDLGTYPLANGVMYKEDMPVEEAGNMLILTAAIAKTEGNAAYARKHWATLTTWAAFLATEGFDPANQLCTDDFAGHLARNANLSVKAIVGLRCYGLLAHMLGEKETAQKYTALAEGMVQNWMKLADAGDHYALTFDNKDTWSQKYNLVWDTVLDLNLFPQKVREQEVAYYLTKQNPFGLPLDSRKTYTKSDWIIWTATLAQNQQDFSALITPVAKFSAQTPNRVPLTDWHETTNGRQVVFAQYGRHMGFQARSVVGGYFMKLLAEKMKKQEPGNRP</sequence>
<dbReference type="EMBL" id="JACJIQ010000005">
    <property type="protein sequence ID" value="MBA9076762.1"/>
    <property type="molecule type" value="Genomic_DNA"/>
</dbReference>
<protein>
    <recommendedName>
        <fullName evidence="6">Glutaminase</fullName>
    </recommendedName>
</protein>
<evidence type="ECO:0000259" key="3">
    <source>
        <dbReference type="Pfam" id="PF17168"/>
    </source>
</evidence>
<proteinExistence type="predicted"/>
<evidence type="ECO:0000259" key="2">
    <source>
        <dbReference type="Pfam" id="PF16335"/>
    </source>
</evidence>
<dbReference type="Proteomes" id="UP000563094">
    <property type="component" value="Unassembled WGS sequence"/>
</dbReference>
<comment type="caution">
    <text evidence="4">The sequence shown here is derived from an EMBL/GenBank/DDBJ whole genome shotgun (WGS) entry which is preliminary data.</text>
</comment>
<dbReference type="Pfam" id="PF16334">
    <property type="entry name" value="DUF4964"/>
    <property type="match status" value="1"/>
</dbReference>
<organism evidence="4 5">
    <name type="scientific">Rufibacter quisquiliarum</name>
    <dbReference type="NCBI Taxonomy" id="1549639"/>
    <lineage>
        <taxon>Bacteria</taxon>
        <taxon>Pseudomonadati</taxon>
        <taxon>Bacteroidota</taxon>
        <taxon>Cytophagia</taxon>
        <taxon>Cytophagales</taxon>
        <taxon>Hymenobacteraceae</taxon>
        <taxon>Rufibacter</taxon>
    </lineage>
</organism>
<evidence type="ECO:0000313" key="4">
    <source>
        <dbReference type="EMBL" id="MBA9076762.1"/>
    </source>
</evidence>
<dbReference type="InterPro" id="IPR033433">
    <property type="entry name" value="GtaA_N"/>
</dbReference>